<keyword evidence="2" id="KW-0479">Metal-binding</keyword>
<dbReference type="EMBL" id="LVHI01000040">
    <property type="protein sequence ID" value="OAK51301.1"/>
    <property type="molecule type" value="Genomic_DNA"/>
</dbReference>
<dbReference type="InterPro" id="IPR024087">
    <property type="entry name" value="Creatininase-like_sf"/>
</dbReference>
<comment type="caution">
    <text evidence="6">The sequence shown here is derived from an EMBL/GenBank/DDBJ whole genome shotgun (WGS) entry which is preliminary data.</text>
</comment>
<dbReference type="InterPro" id="IPR003785">
    <property type="entry name" value="Creatininase/forma_Hydrolase"/>
</dbReference>
<reference evidence="6 7" key="1">
    <citation type="submission" date="2016-03" db="EMBL/GenBank/DDBJ databases">
        <title>Genome sequence of Rhodococcus kyotonensis KB10.</title>
        <authorList>
            <person name="Jeong H."/>
            <person name="Hong C.E."/>
            <person name="Jo S.H."/>
            <person name="Park J.M."/>
        </authorList>
    </citation>
    <scope>NUCLEOTIDE SEQUENCE [LARGE SCALE GENOMIC DNA]</scope>
    <source>
        <strain evidence="6 7">KB10</strain>
    </source>
</reference>
<evidence type="ECO:0000256" key="4">
    <source>
        <dbReference type="ARBA" id="ARBA00022833"/>
    </source>
</evidence>
<keyword evidence="7" id="KW-1185">Reference proteome</keyword>
<protein>
    <submittedName>
        <fullName evidence="6">Creatininase</fullName>
    </submittedName>
</protein>
<sequence>MRIENLTTEEVREAISGGIRTAILPLGATEQHGSHLPLSMDADHADALAVRIAHELGNALVLPTIRVGYSPHHLGFPGTLTIRASTLEALCEDYGAHLTDSGFERLIVFSGHIGNYPVMREFSGRLAAKLAPLSLVVFDDGEAIIDAWRRTADEIASLGASVGGHADVAETSVMLALHPEKVRAKRYARGFTGTVDTEFLERTFRDGIESMSPSGILGDPHGASNAIGVACLHAVTSLIVQYARHHGA</sequence>
<proteinExistence type="inferred from homology"/>
<comment type="cofactor">
    <cofactor evidence="1">
        <name>Zn(2+)</name>
        <dbReference type="ChEBI" id="CHEBI:29105"/>
    </cofactor>
</comment>
<evidence type="ECO:0000313" key="6">
    <source>
        <dbReference type="EMBL" id="OAK51301.1"/>
    </source>
</evidence>
<keyword evidence="3" id="KW-0378">Hydrolase</keyword>
<organism evidence="6 7">
    <name type="scientific">Rhodococcoides kyotonense</name>
    <dbReference type="NCBI Taxonomy" id="398843"/>
    <lineage>
        <taxon>Bacteria</taxon>
        <taxon>Bacillati</taxon>
        <taxon>Actinomycetota</taxon>
        <taxon>Actinomycetes</taxon>
        <taxon>Mycobacteriales</taxon>
        <taxon>Nocardiaceae</taxon>
        <taxon>Rhodococcoides</taxon>
    </lineage>
</organism>
<dbReference type="Proteomes" id="UP000077519">
    <property type="component" value="Unassembled WGS sequence"/>
</dbReference>
<dbReference type="PANTHER" id="PTHR35005">
    <property type="entry name" value="3-DEHYDRO-SCYLLO-INOSOSE HYDROLASE"/>
    <property type="match status" value="1"/>
</dbReference>
<evidence type="ECO:0000256" key="2">
    <source>
        <dbReference type="ARBA" id="ARBA00022723"/>
    </source>
</evidence>
<dbReference type="SUPFAM" id="SSF102215">
    <property type="entry name" value="Creatininase"/>
    <property type="match status" value="1"/>
</dbReference>
<evidence type="ECO:0000256" key="1">
    <source>
        <dbReference type="ARBA" id="ARBA00001947"/>
    </source>
</evidence>
<name>A0A177Y745_9NOCA</name>
<gene>
    <name evidence="6" type="ORF">A3K89_13545</name>
</gene>
<dbReference type="PANTHER" id="PTHR35005:SF1">
    <property type="entry name" value="2-AMINO-5-FORMYLAMINO-6-RIBOSYLAMINOPYRIMIDIN-4(3H)-ONE 5'-MONOPHOSPHATE DEFORMYLASE"/>
    <property type="match status" value="1"/>
</dbReference>
<keyword evidence="4" id="KW-0862">Zinc</keyword>
<dbReference type="Gene3D" id="3.40.50.10310">
    <property type="entry name" value="Creatininase"/>
    <property type="match status" value="1"/>
</dbReference>
<accession>A0A177Y745</accession>
<evidence type="ECO:0000256" key="5">
    <source>
        <dbReference type="ARBA" id="ARBA00024029"/>
    </source>
</evidence>
<dbReference type="GO" id="GO:0046872">
    <property type="term" value="F:metal ion binding"/>
    <property type="evidence" value="ECO:0007669"/>
    <property type="project" value="UniProtKB-KW"/>
</dbReference>
<dbReference type="AlphaFoldDB" id="A0A177Y745"/>
<dbReference type="GO" id="GO:0009231">
    <property type="term" value="P:riboflavin biosynthetic process"/>
    <property type="evidence" value="ECO:0007669"/>
    <property type="project" value="TreeGrafter"/>
</dbReference>
<comment type="similarity">
    <text evidence="5">Belongs to the creatininase superfamily.</text>
</comment>
<evidence type="ECO:0000256" key="3">
    <source>
        <dbReference type="ARBA" id="ARBA00022801"/>
    </source>
</evidence>
<dbReference type="Pfam" id="PF02633">
    <property type="entry name" value="Creatininase"/>
    <property type="match status" value="1"/>
</dbReference>
<dbReference type="GO" id="GO:0016811">
    <property type="term" value="F:hydrolase activity, acting on carbon-nitrogen (but not peptide) bonds, in linear amides"/>
    <property type="evidence" value="ECO:0007669"/>
    <property type="project" value="TreeGrafter"/>
</dbReference>
<evidence type="ECO:0000313" key="7">
    <source>
        <dbReference type="Proteomes" id="UP000077519"/>
    </source>
</evidence>